<evidence type="ECO:0000313" key="1">
    <source>
        <dbReference type="EMBL" id="SVB92099.1"/>
    </source>
</evidence>
<accession>A0A382HYD8</accession>
<feature type="non-terminal residue" evidence="1">
    <location>
        <position position="1"/>
    </location>
</feature>
<organism evidence="1">
    <name type="scientific">marine metagenome</name>
    <dbReference type="NCBI Taxonomy" id="408172"/>
    <lineage>
        <taxon>unclassified sequences</taxon>
        <taxon>metagenomes</taxon>
        <taxon>ecological metagenomes</taxon>
    </lineage>
</organism>
<gene>
    <name evidence="1" type="ORF">METZ01_LOCUS244953</name>
</gene>
<name>A0A382HYD8_9ZZZZ</name>
<reference evidence="1" key="1">
    <citation type="submission" date="2018-05" db="EMBL/GenBank/DDBJ databases">
        <authorList>
            <person name="Lanie J.A."/>
            <person name="Ng W.-L."/>
            <person name="Kazmierczak K.M."/>
            <person name="Andrzejewski T.M."/>
            <person name="Davidsen T.M."/>
            <person name="Wayne K.J."/>
            <person name="Tettelin H."/>
            <person name="Glass J.I."/>
            <person name="Rusch D."/>
            <person name="Podicherti R."/>
            <person name="Tsui H.-C.T."/>
            <person name="Winkler M.E."/>
        </authorList>
    </citation>
    <scope>NUCLEOTIDE SEQUENCE</scope>
</reference>
<protein>
    <submittedName>
        <fullName evidence="1">Uncharacterized protein</fullName>
    </submittedName>
</protein>
<proteinExistence type="predicted"/>
<sequence length="66" mass="6798">VEACALAKRALDPGGAAMELRDVFDDAQAETGASQFPGACLVHAEEPFKNPIAHLGRDAGAVVLHA</sequence>
<dbReference type="AlphaFoldDB" id="A0A382HYD8"/>
<dbReference type="EMBL" id="UINC01063941">
    <property type="protein sequence ID" value="SVB92099.1"/>
    <property type="molecule type" value="Genomic_DNA"/>
</dbReference>